<feature type="domain" description="HTH tetR-type" evidence="5">
    <location>
        <begin position="7"/>
        <end position="66"/>
    </location>
</feature>
<evidence type="ECO:0000313" key="6">
    <source>
        <dbReference type="EMBL" id="GGB95635.1"/>
    </source>
</evidence>
<dbReference type="RefSeq" id="WP_188394230.1">
    <property type="nucleotide sequence ID" value="NZ_BMCG01000001.1"/>
</dbReference>
<gene>
    <name evidence="6" type="ORF">GCM10007205_01090</name>
</gene>
<dbReference type="AlphaFoldDB" id="A0A8J2XX43"/>
<dbReference type="PANTHER" id="PTHR30055:SF234">
    <property type="entry name" value="HTH-TYPE TRANSCRIPTIONAL REGULATOR BETI"/>
    <property type="match status" value="1"/>
</dbReference>
<dbReference type="SUPFAM" id="SSF46689">
    <property type="entry name" value="Homeodomain-like"/>
    <property type="match status" value="1"/>
</dbReference>
<protein>
    <recommendedName>
        <fullName evidence="5">HTH tetR-type domain-containing protein</fullName>
    </recommendedName>
</protein>
<dbReference type="PRINTS" id="PR00455">
    <property type="entry name" value="HTHTETR"/>
</dbReference>
<feature type="DNA-binding region" description="H-T-H motif" evidence="4">
    <location>
        <begin position="29"/>
        <end position="48"/>
    </location>
</feature>
<dbReference type="InterPro" id="IPR001647">
    <property type="entry name" value="HTH_TetR"/>
</dbReference>
<keyword evidence="2 4" id="KW-0238">DNA-binding</keyword>
<evidence type="ECO:0000256" key="4">
    <source>
        <dbReference type="PROSITE-ProRule" id="PRU00335"/>
    </source>
</evidence>
<evidence type="ECO:0000256" key="3">
    <source>
        <dbReference type="ARBA" id="ARBA00023163"/>
    </source>
</evidence>
<organism evidence="6 7">
    <name type="scientific">Oxalicibacterium flavum</name>
    <dbReference type="NCBI Taxonomy" id="179467"/>
    <lineage>
        <taxon>Bacteria</taxon>
        <taxon>Pseudomonadati</taxon>
        <taxon>Pseudomonadota</taxon>
        <taxon>Betaproteobacteria</taxon>
        <taxon>Burkholderiales</taxon>
        <taxon>Oxalobacteraceae</taxon>
        <taxon>Oxalicibacterium</taxon>
    </lineage>
</organism>
<keyword evidence="3" id="KW-0804">Transcription</keyword>
<keyword evidence="7" id="KW-1185">Reference proteome</keyword>
<dbReference type="Proteomes" id="UP000620266">
    <property type="component" value="Unassembled WGS sequence"/>
</dbReference>
<name>A0A8J2XX43_9BURK</name>
<dbReference type="GO" id="GO:0000976">
    <property type="term" value="F:transcription cis-regulatory region binding"/>
    <property type="evidence" value="ECO:0007669"/>
    <property type="project" value="TreeGrafter"/>
</dbReference>
<evidence type="ECO:0000256" key="1">
    <source>
        <dbReference type="ARBA" id="ARBA00023015"/>
    </source>
</evidence>
<sequence length="183" mass="21003">MKRIDGINNREALLRAAERLFAEKGFHIPLEEIAEAANVSRTTLYRNFKDRQALGIAIYESQLDDFEIFVENVSEEPDGLFLVLEEMAIAHCHNAGMADVLSNDSSLHPQLMDMRMRVNKLMEPLLQRAKESNLVREEITAHDLDCLLDVIVSVTKRETFEERKTAVLRMLQLFKTGIETRSQ</sequence>
<evidence type="ECO:0000256" key="2">
    <source>
        <dbReference type="ARBA" id="ARBA00023125"/>
    </source>
</evidence>
<dbReference type="InterPro" id="IPR049445">
    <property type="entry name" value="TetR_SbtR-like_C"/>
</dbReference>
<comment type="caution">
    <text evidence="6">The sequence shown here is derived from an EMBL/GenBank/DDBJ whole genome shotgun (WGS) entry which is preliminary data.</text>
</comment>
<dbReference type="Gene3D" id="1.10.357.10">
    <property type="entry name" value="Tetracycline Repressor, domain 2"/>
    <property type="match status" value="1"/>
</dbReference>
<keyword evidence="1" id="KW-0805">Transcription regulation</keyword>
<proteinExistence type="predicted"/>
<evidence type="ECO:0000313" key="7">
    <source>
        <dbReference type="Proteomes" id="UP000620266"/>
    </source>
</evidence>
<dbReference type="PROSITE" id="PS50977">
    <property type="entry name" value="HTH_TETR_2"/>
    <property type="match status" value="1"/>
</dbReference>
<dbReference type="InterPro" id="IPR050109">
    <property type="entry name" value="HTH-type_TetR-like_transc_reg"/>
</dbReference>
<dbReference type="Pfam" id="PF00440">
    <property type="entry name" value="TetR_N"/>
    <property type="match status" value="1"/>
</dbReference>
<dbReference type="InterPro" id="IPR036271">
    <property type="entry name" value="Tet_transcr_reg_TetR-rel_C_sf"/>
</dbReference>
<reference evidence="6" key="1">
    <citation type="journal article" date="2014" name="Int. J. Syst. Evol. Microbiol.">
        <title>Complete genome sequence of Corynebacterium casei LMG S-19264T (=DSM 44701T), isolated from a smear-ripened cheese.</title>
        <authorList>
            <consortium name="US DOE Joint Genome Institute (JGI-PGF)"/>
            <person name="Walter F."/>
            <person name="Albersmeier A."/>
            <person name="Kalinowski J."/>
            <person name="Ruckert C."/>
        </authorList>
    </citation>
    <scope>NUCLEOTIDE SEQUENCE</scope>
    <source>
        <strain evidence="6">CCM 7086</strain>
    </source>
</reference>
<evidence type="ECO:0000259" key="5">
    <source>
        <dbReference type="PROSITE" id="PS50977"/>
    </source>
</evidence>
<dbReference type="GO" id="GO:0003700">
    <property type="term" value="F:DNA-binding transcription factor activity"/>
    <property type="evidence" value="ECO:0007669"/>
    <property type="project" value="TreeGrafter"/>
</dbReference>
<reference evidence="6" key="2">
    <citation type="submission" date="2020-09" db="EMBL/GenBank/DDBJ databases">
        <authorList>
            <person name="Sun Q."/>
            <person name="Sedlacek I."/>
        </authorList>
    </citation>
    <scope>NUCLEOTIDE SEQUENCE</scope>
    <source>
        <strain evidence="6">CCM 7086</strain>
    </source>
</reference>
<dbReference type="Pfam" id="PF21597">
    <property type="entry name" value="TetR_C_43"/>
    <property type="match status" value="1"/>
</dbReference>
<dbReference type="PANTHER" id="PTHR30055">
    <property type="entry name" value="HTH-TYPE TRANSCRIPTIONAL REGULATOR RUTR"/>
    <property type="match status" value="1"/>
</dbReference>
<accession>A0A8J2XX43</accession>
<dbReference type="EMBL" id="BMCG01000001">
    <property type="protein sequence ID" value="GGB95635.1"/>
    <property type="molecule type" value="Genomic_DNA"/>
</dbReference>
<dbReference type="SUPFAM" id="SSF48498">
    <property type="entry name" value="Tetracyclin repressor-like, C-terminal domain"/>
    <property type="match status" value="1"/>
</dbReference>
<dbReference type="InterPro" id="IPR009057">
    <property type="entry name" value="Homeodomain-like_sf"/>
</dbReference>